<dbReference type="Proteomes" id="UP000663874">
    <property type="component" value="Unassembled WGS sequence"/>
</dbReference>
<dbReference type="SUPFAM" id="SSF51430">
    <property type="entry name" value="NAD(P)-linked oxidoreductase"/>
    <property type="match status" value="1"/>
</dbReference>
<feature type="compositionally biased region" description="Basic and acidic residues" evidence="6">
    <location>
        <begin position="275"/>
        <end position="285"/>
    </location>
</feature>
<comment type="similarity">
    <text evidence="1">Belongs to the aldo/keto reductase family.</text>
</comment>
<proteinExistence type="inferred from homology"/>
<dbReference type="Gene3D" id="3.20.20.100">
    <property type="entry name" value="NADP-dependent oxidoreductase domain"/>
    <property type="match status" value="1"/>
</dbReference>
<feature type="compositionally biased region" description="Polar residues" evidence="6">
    <location>
        <begin position="262"/>
        <end position="271"/>
    </location>
</feature>
<dbReference type="PANTHER" id="PTHR43827:SF13">
    <property type="entry name" value="ALDO_KETO REDUCTASE FAMILY PROTEIN"/>
    <property type="match status" value="1"/>
</dbReference>
<reference evidence="8" key="1">
    <citation type="submission" date="2021-02" db="EMBL/GenBank/DDBJ databases">
        <authorList>
            <person name="Nowell W R."/>
        </authorList>
    </citation>
    <scope>NUCLEOTIDE SEQUENCE</scope>
</reference>
<dbReference type="PROSITE" id="PS00062">
    <property type="entry name" value="ALDOKETO_REDUCTASE_2"/>
    <property type="match status" value="1"/>
</dbReference>
<dbReference type="PIRSF" id="PIRSF000097">
    <property type="entry name" value="AKR"/>
    <property type="match status" value="1"/>
</dbReference>
<dbReference type="InterPro" id="IPR020471">
    <property type="entry name" value="AKR"/>
</dbReference>
<evidence type="ECO:0000313" key="8">
    <source>
        <dbReference type="EMBL" id="CAF0932743.1"/>
    </source>
</evidence>
<comment type="caution">
    <text evidence="8">The sequence shown here is derived from an EMBL/GenBank/DDBJ whole genome shotgun (WGS) entry which is preliminary data.</text>
</comment>
<feature type="active site" description="Proton donor" evidence="3">
    <location>
        <position position="54"/>
    </location>
</feature>
<feature type="site" description="Lowers pKa of active site Tyr" evidence="5">
    <location>
        <position position="79"/>
    </location>
</feature>
<name>A0A814BYX0_9BILA</name>
<dbReference type="InterPro" id="IPR023210">
    <property type="entry name" value="NADP_OxRdtase_dom"/>
</dbReference>
<evidence type="ECO:0000256" key="5">
    <source>
        <dbReference type="PIRSR" id="PIRSR000097-3"/>
    </source>
</evidence>
<organism evidence="8 10">
    <name type="scientific">Rotaria sordida</name>
    <dbReference type="NCBI Taxonomy" id="392033"/>
    <lineage>
        <taxon>Eukaryota</taxon>
        <taxon>Metazoa</taxon>
        <taxon>Spiralia</taxon>
        <taxon>Gnathifera</taxon>
        <taxon>Rotifera</taxon>
        <taxon>Eurotatoria</taxon>
        <taxon>Bdelloidea</taxon>
        <taxon>Philodinida</taxon>
        <taxon>Philodinidae</taxon>
        <taxon>Rotaria</taxon>
    </lineage>
</organism>
<evidence type="ECO:0000313" key="10">
    <source>
        <dbReference type="Proteomes" id="UP000663889"/>
    </source>
</evidence>
<evidence type="ECO:0000256" key="1">
    <source>
        <dbReference type="ARBA" id="ARBA00007905"/>
    </source>
</evidence>
<evidence type="ECO:0000313" key="9">
    <source>
        <dbReference type="EMBL" id="CAF3615192.1"/>
    </source>
</evidence>
<dbReference type="Pfam" id="PF00248">
    <property type="entry name" value="Aldo_ket_red"/>
    <property type="match status" value="1"/>
</dbReference>
<dbReference type="GO" id="GO:0016491">
    <property type="term" value="F:oxidoreductase activity"/>
    <property type="evidence" value="ECO:0007669"/>
    <property type="project" value="UniProtKB-KW"/>
</dbReference>
<dbReference type="Proteomes" id="UP000663889">
    <property type="component" value="Unassembled WGS sequence"/>
</dbReference>
<evidence type="ECO:0000256" key="6">
    <source>
        <dbReference type="SAM" id="MobiDB-lite"/>
    </source>
</evidence>
<dbReference type="AlphaFoldDB" id="A0A814BYX0"/>
<evidence type="ECO:0000256" key="3">
    <source>
        <dbReference type="PIRSR" id="PIRSR000097-1"/>
    </source>
</evidence>
<dbReference type="PANTHER" id="PTHR43827">
    <property type="entry name" value="2,5-DIKETO-D-GLUCONIC ACID REDUCTASE"/>
    <property type="match status" value="1"/>
</dbReference>
<feature type="domain" description="NADP-dependent oxidoreductase" evidence="7">
    <location>
        <begin position="27"/>
        <end position="259"/>
    </location>
</feature>
<accession>A0A814BYX0</accession>
<evidence type="ECO:0000256" key="2">
    <source>
        <dbReference type="ARBA" id="ARBA00023002"/>
    </source>
</evidence>
<protein>
    <recommendedName>
        <fullName evidence="7">NADP-dependent oxidoreductase domain-containing protein</fullName>
    </recommendedName>
</protein>
<dbReference type="CDD" id="cd19071">
    <property type="entry name" value="AKR_AKR1-5-like"/>
    <property type="match status" value="1"/>
</dbReference>
<dbReference type="PRINTS" id="PR00069">
    <property type="entry name" value="ALDKETRDTASE"/>
</dbReference>
<dbReference type="EMBL" id="CAJOBE010000291">
    <property type="protein sequence ID" value="CAF3615192.1"/>
    <property type="molecule type" value="Genomic_DNA"/>
</dbReference>
<feature type="region of interest" description="Disordered" evidence="6">
    <location>
        <begin position="261"/>
        <end position="285"/>
    </location>
</feature>
<dbReference type="FunFam" id="3.20.20.100:FF:000015">
    <property type="entry name" value="Oxidoreductase, aldo/keto reductase family"/>
    <property type="match status" value="1"/>
</dbReference>
<keyword evidence="2" id="KW-0560">Oxidoreductase</keyword>
<evidence type="ECO:0000256" key="4">
    <source>
        <dbReference type="PIRSR" id="PIRSR000097-2"/>
    </source>
</evidence>
<dbReference type="EMBL" id="CAJNOU010000251">
    <property type="protein sequence ID" value="CAF0932743.1"/>
    <property type="molecule type" value="Genomic_DNA"/>
</dbReference>
<evidence type="ECO:0000259" key="7">
    <source>
        <dbReference type="Pfam" id="PF00248"/>
    </source>
</evidence>
<feature type="binding site" evidence="4">
    <location>
        <position position="112"/>
    </location>
    <ligand>
        <name>substrate</name>
    </ligand>
</feature>
<gene>
    <name evidence="9" type="ORF">FNK824_LOCUS4116</name>
    <name evidence="8" type="ORF">SEV965_LOCUS7266</name>
</gene>
<sequence>MSFTIASRIRLNDGHLMPIFGLGLYQAASSSKTTQIIIDAIHLGYPLIDTAELYRNETQVGEAIKNNNINREQIFITTKLFRTNDGRQGLHKSFNNSLQQLNTNYIDLYLIHAPQGGHVLEVYKEMIQLQKEGKIRSIGVSNFGVQHLKWLKQAGFIPAVNQIELHPWWQNEDIVDYCRINNIAIMGYSPLGKGHFLNDSYLIKLSQKYNKTSAQILIRWSIQNGFITIPKTTSGIERLQENMNVFDFILSDEDMKDLTNYGKKNSQNTGWDPTKNGKEKFGPIS</sequence>
<dbReference type="InterPro" id="IPR018170">
    <property type="entry name" value="Aldo/ket_reductase_CS"/>
</dbReference>
<dbReference type="InterPro" id="IPR036812">
    <property type="entry name" value="NAD(P)_OxRdtase_dom_sf"/>
</dbReference>